<sequence length="145" mass="14833">MPDADYFSAADDESAVAVIEAGGPVRAGLDVIFLKDIDPVDAIAQVEAVMSGCSYAEASRRPRVGQLLSSEDVDSPFVLTVSDTLCDVLVSASGDDLAAAAAAWSAAGGVVGLDAATAAVVLEALVGLARRASAADLRLYCWWTL</sequence>
<proteinExistence type="predicted"/>
<gene>
    <name evidence="1" type="ORF">AQJ54_34085</name>
</gene>
<evidence type="ECO:0000313" key="2">
    <source>
        <dbReference type="Proteomes" id="UP000054375"/>
    </source>
</evidence>
<dbReference type="Proteomes" id="UP000054375">
    <property type="component" value="Unassembled WGS sequence"/>
</dbReference>
<accession>A0A101RT01</accession>
<evidence type="ECO:0000313" key="1">
    <source>
        <dbReference type="EMBL" id="KUN61191.1"/>
    </source>
</evidence>
<reference evidence="1 2" key="1">
    <citation type="submission" date="2015-10" db="EMBL/GenBank/DDBJ databases">
        <title>Draft genome sequence of Streptomyces griseorubiginosus DSM 40469, type strain for the species Streptomyces griseorubiginosus.</title>
        <authorList>
            <person name="Ruckert C."/>
            <person name="Winkler A."/>
            <person name="Kalinowski J."/>
            <person name="Kampfer P."/>
            <person name="Glaeser S."/>
        </authorList>
    </citation>
    <scope>NUCLEOTIDE SEQUENCE [LARGE SCALE GENOMIC DNA]</scope>
    <source>
        <strain evidence="1 2">DSM 40469</strain>
    </source>
</reference>
<comment type="caution">
    <text evidence="1">The sequence shown here is derived from an EMBL/GenBank/DDBJ whole genome shotgun (WGS) entry which is preliminary data.</text>
</comment>
<dbReference type="AlphaFoldDB" id="A0A101RT01"/>
<keyword evidence="2" id="KW-1185">Reference proteome</keyword>
<organism evidence="1 2">
    <name type="scientific">Streptomyces griseorubiginosus</name>
    <dbReference type="NCBI Taxonomy" id="67304"/>
    <lineage>
        <taxon>Bacteria</taxon>
        <taxon>Bacillati</taxon>
        <taxon>Actinomycetota</taxon>
        <taxon>Actinomycetes</taxon>
        <taxon>Kitasatosporales</taxon>
        <taxon>Streptomycetaceae</taxon>
        <taxon>Streptomyces</taxon>
    </lineage>
</organism>
<dbReference type="RefSeq" id="WP_062244396.1">
    <property type="nucleotide sequence ID" value="NZ_JBIBHB010000013.1"/>
</dbReference>
<dbReference type="EMBL" id="LMWV01000028">
    <property type="protein sequence ID" value="KUN61191.1"/>
    <property type="molecule type" value="Genomic_DNA"/>
</dbReference>
<protein>
    <submittedName>
        <fullName evidence="1">Uncharacterized protein</fullName>
    </submittedName>
</protein>
<name>A0A101RT01_9ACTN</name>